<sequence length="47" mass="5186">MIGLLAVVGLTAWGLCRNHRRQVRTTSANGVPDRDLERLLADLRAIS</sequence>
<dbReference type="Proteomes" id="UP000553957">
    <property type="component" value="Unassembled WGS sequence"/>
</dbReference>
<comment type="caution">
    <text evidence="2">The sequence shown here is derived from an EMBL/GenBank/DDBJ whole genome shotgun (WGS) entry which is preliminary data.</text>
</comment>
<dbReference type="Proteomes" id="UP000534306">
    <property type="component" value="Unassembled WGS sequence"/>
</dbReference>
<protein>
    <submittedName>
        <fullName evidence="2">Uncharacterized protein</fullName>
    </submittedName>
</protein>
<gene>
    <name evidence="1" type="ORF">HNR71_001763</name>
    <name evidence="2" type="ORF">HPO96_33245</name>
</gene>
<evidence type="ECO:0000313" key="3">
    <source>
        <dbReference type="Proteomes" id="UP000534306"/>
    </source>
</evidence>
<organism evidence="2 3">
    <name type="scientific">Kribbella sandramycini</name>
    <dbReference type="NCBI Taxonomy" id="60450"/>
    <lineage>
        <taxon>Bacteria</taxon>
        <taxon>Bacillati</taxon>
        <taxon>Actinomycetota</taxon>
        <taxon>Actinomycetes</taxon>
        <taxon>Propionibacteriales</taxon>
        <taxon>Kribbellaceae</taxon>
        <taxon>Kribbella</taxon>
    </lineage>
</organism>
<reference evidence="2 3" key="1">
    <citation type="submission" date="2020-05" db="EMBL/GenBank/DDBJ databases">
        <title>Genome sequence of Kribbella sandramycini ATCC 39419.</title>
        <authorList>
            <person name="Maclea K.S."/>
            <person name="Fair J.L."/>
        </authorList>
    </citation>
    <scope>NUCLEOTIDE SEQUENCE [LARGE SCALE GENOMIC DNA]</scope>
    <source>
        <strain evidence="2 3">ATCC 39419</strain>
    </source>
</reference>
<evidence type="ECO:0000313" key="1">
    <source>
        <dbReference type="EMBL" id="MBB6566126.1"/>
    </source>
</evidence>
<dbReference type="RefSeq" id="WP_171678358.1">
    <property type="nucleotide sequence ID" value="NZ_BAAAGT010000001.1"/>
</dbReference>
<accession>A0A7Y4P2T7</accession>
<evidence type="ECO:0000313" key="4">
    <source>
        <dbReference type="Proteomes" id="UP000553957"/>
    </source>
</evidence>
<dbReference type="EMBL" id="JABJRC010000010">
    <property type="protein sequence ID" value="NOL45126.1"/>
    <property type="molecule type" value="Genomic_DNA"/>
</dbReference>
<keyword evidence="3" id="KW-1185">Reference proteome</keyword>
<name>A0A7Y4P2T7_9ACTN</name>
<dbReference type="AlphaFoldDB" id="A0A7Y4P2T7"/>
<dbReference type="EMBL" id="JACHKF010000001">
    <property type="protein sequence ID" value="MBB6566126.1"/>
    <property type="molecule type" value="Genomic_DNA"/>
</dbReference>
<evidence type="ECO:0000313" key="2">
    <source>
        <dbReference type="EMBL" id="NOL45126.1"/>
    </source>
</evidence>
<proteinExistence type="predicted"/>
<reference evidence="1 4" key="2">
    <citation type="submission" date="2020-08" db="EMBL/GenBank/DDBJ databases">
        <title>Sequencing the genomes of 1000 actinobacteria strains.</title>
        <authorList>
            <person name="Klenk H.-P."/>
        </authorList>
    </citation>
    <scope>NUCLEOTIDE SEQUENCE [LARGE SCALE GENOMIC DNA]</scope>
    <source>
        <strain evidence="1 4">DSM 15626</strain>
    </source>
</reference>